<proteinExistence type="predicted"/>
<sequence>MKTSKIISFHKMLNIGHKFFAEINTPSVLITCEQITNHFLFFKRLRKIVIKFTTMFKLFLIGLAWVCMSEAFVPSHHFTAPENSYGNVAGDGKASQGERLLANPLTLSNSLYDENSVLSSASSNLNDNAGASLSGGVRQQQTVSAPQSLTQSGGLSRSSYLISSSASASASSGATGASSSALPSGSRTSATVQHRFLPPETVPLSLHVASRPGLRTVLVPETYTVQHPTVHKVGEVVQDIPTAVSHQRQTVVHKHARVVTPVVAPGVRTLTSHVVRAYHTPLVFGSQNPSLHYGKH</sequence>
<dbReference type="EMBL" id="CCAG010015503">
    <property type="status" value="NOT_ANNOTATED_CDS"/>
    <property type="molecule type" value="Genomic_DNA"/>
</dbReference>
<feature type="compositionally biased region" description="Polar residues" evidence="1">
    <location>
        <begin position="137"/>
        <end position="151"/>
    </location>
</feature>
<organism evidence="2 3">
    <name type="scientific">Glossina morsitans morsitans</name>
    <name type="common">Savannah tsetse fly</name>
    <dbReference type="NCBI Taxonomy" id="37546"/>
    <lineage>
        <taxon>Eukaryota</taxon>
        <taxon>Metazoa</taxon>
        <taxon>Ecdysozoa</taxon>
        <taxon>Arthropoda</taxon>
        <taxon>Hexapoda</taxon>
        <taxon>Insecta</taxon>
        <taxon>Pterygota</taxon>
        <taxon>Neoptera</taxon>
        <taxon>Endopterygota</taxon>
        <taxon>Diptera</taxon>
        <taxon>Brachycera</taxon>
        <taxon>Muscomorpha</taxon>
        <taxon>Hippoboscoidea</taxon>
        <taxon>Glossinidae</taxon>
        <taxon>Glossina</taxon>
    </lineage>
</organism>
<dbReference type="Proteomes" id="UP000092444">
    <property type="component" value="Unassembled WGS sequence"/>
</dbReference>
<dbReference type="PANTHER" id="PTHR34931:SF3">
    <property type="entry name" value="FI02976P-RELATED"/>
    <property type="match status" value="1"/>
</dbReference>
<evidence type="ECO:0000313" key="3">
    <source>
        <dbReference type="Proteomes" id="UP000092444"/>
    </source>
</evidence>
<dbReference type="PANTHER" id="PTHR34931">
    <property type="entry name" value="FI02976P-RELATED"/>
    <property type="match status" value="1"/>
</dbReference>
<evidence type="ECO:0000256" key="1">
    <source>
        <dbReference type="SAM" id="MobiDB-lite"/>
    </source>
</evidence>
<keyword evidence="3" id="KW-1185">Reference proteome</keyword>
<dbReference type="InterPro" id="IPR007614">
    <property type="entry name" value="Retinin_C"/>
</dbReference>
<dbReference type="Pfam" id="PF04527">
    <property type="entry name" value="Retinin_C"/>
    <property type="match status" value="1"/>
</dbReference>
<dbReference type="VEuPathDB" id="VectorBase:GMOY010411"/>
<accession>A0A1B0GAS7</accession>
<evidence type="ECO:0000313" key="2">
    <source>
        <dbReference type="EnsemblMetazoa" id="GMOY010411-PA"/>
    </source>
</evidence>
<name>A0A1B0GAS7_GLOMM</name>
<reference evidence="2" key="1">
    <citation type="submission" date="2020-05" db="UniProtKB">
        <authorList>
            <consortium name="EnsemblMetazoa"/>
        </authorList>
    </citation>
    <scope>IDENTIFICATION</scope>
    <source>
        <strain evidence="2">Yale</strain>
    </source>
</reference>
<feature type="region of interest" description="Disordered" evidence="1">
    <location>
        <begin position="129"/>
        <end position="154"/>
    </location>
</feature>
<dbReference type="EnsemblMetazoa" id="GMOY010411-RA">
    <property type="protein sequence ID" value="GMOY010411-PA"/>
    <property type="gene ID" value="GMOY010411"/>
</dbReference>
<protein>
    <submittedName>
        <fullName evidence="2">Uncharacterized protein</fullName>
    </submittedName>
</protein>
<dbReference type="AlphaFoldDB" id="A0A1B0GAS7"/>